<reference evidence="4" key="1">
    <citation type="journal article" date="2009" name="Nature">
        <title>Genome sequence and analysis of the Irish potato famine pathogen Phytophthora infestans.</title>
        <authorList>
            <consortium name="The Broad Institute Genome Sequencing Platform"/>
            <person name="Haas B.J."/>
            <person name="Kamoun S."/>
            <person name="Zody M.C."/>
            <person name="Jiang R.H."/>
            <person name="Handsaker R.E."/>
            <person name="Cano L.M."/>
            <person name="Grabherr M."/>
            <person name="Kodira C.D."/>
            <person name="Raffaele S."/>
            <person name="Torto-Alalibo T."/>
            <person name="Bozkurt T.O."/>
            <person name="Ah-Fong A.M."/>
            <person name="Alvarado L."/>
            <person name="Anderson V.L."/>
            <person name="Armstrong M.R."/>
            <person name="Avrova A."/>
            <person name="Baxter L."/>
            <person name="Beynon J."/>
            <person name="Boevink P.C."/>
            <person name="Bollmann S.R."/>
            <person name="Bos J.I."/>
            <person name="Bulone V."/>
            <person name="Cai G."/>
            <person name="Cakir C."/>
            <person name="Carrington J.C."/>
            <person name="Chawner M."/>
            <person name="Conti L."/>
            <person name="Costanzo S."/>
            <person name="Ewan R."/>
            <person name="Fahlgren N."/>
            <person name="Fischbach M.A."/>
            <person name="Fugelstad J."/>
            <person name="Gilroy E.M."/>
            <person name="Gnerre S."/>
            <person name="Green P.J."/>
            <person name="Grenville-Briggs L.J."/>
            <person name="Griffith J."/>
            <person name="Grunwald N.J."/>
            <person name="Horn K."/>
            <person name="Horner N.R."/>
            <person name="Hu C.H."/>
            <person name="Huitema E."/>
            <person name="Jeong D.H."/>
            <person name="Jones A.M."/>
            <person name="Jones J.D."/>
            <person name="Jones R.W."/>
            <person name="Karlsson E.K."/>
            <person name="Kunjeti S.G."/>
            <person name="Lamour K."/>
            <person name="Liu Z."/>
            <person name="Ma L."/>
            <person name="Maclean D."/>
            <person name="Chibucos M.C."/>
            <person name="McDonald H."/>
            <person name="McWalters J."/>
            <person name="Meijer H.J."/>
            <person name="Morgan W."/>
            <person name="Morris P.F."/>
            <person name="Munro C.A."/>
            <person name="O'Neill K."/>
            <person name="Ospina-Giraldo M."/>
            <person name="Pinzon A."/>
            <person name="Pritchard L."/>
            <person name="Ramsahoye B."/>
            <person name="Ren Q."/>
            <person name="Restrepo S."/>
            <person name="Roy S."/>
            <person name="Sadanandom A."/>
            <person name="Savidor A."/>
            <person name="Schornack S."/>
            <person name="Schwartz D.C."/>
            <person name="Schumann U.D."/>
            <person name="Schwessinger B."/>
            <person name="Seyer L."/>
            <person name="Sharpe T."/>
            <person name="Silvar C."/>
            <person name="Song J."/>
            <person name="Studholme D.J."/>
            <person name="Sykes S."/>
            <person name="Thines M."/>
            <person name="van de Vondervoort P.J."/>
            <person name="Phuntumart V."/>
            <person name="Wawra S."/>
            <person name="Weide R."/>
            <person name="Win J."/>
            <person name="Young C."/>
            <person name="Zhou S."/>
            <person name="Fry W."/>
            <person name="Meyers B.C."/>
            <person name="van West P."/>
            <person name="Ristaino J."/>
            <person name="Govers F."/>
            <person name="Birch P.R."/>
            <person name="Whisson S.C."/>
            <person name="Judelson H.S."/>
            <person name="Nusbaum C."/>
        </authorList>
    </citation>
    <scope>NUCLEOTIDE SEQUENCE [LARGE SCALE GENOMIC DNA]</scope>
    <source>
        <strain evidence="4">T30-4</strain>
    </source>
</reference>
<dbReference type="Gene3D" id="1.10.10.10">
    <property type="entry name" value="Winged helix-like DNA-binding domain superfamily/Winged helix DNA-binding domain"/>
    <property type="match status" value="1"/>
</dbReference>
<proteinExistence type="predicted"/>
<name>D0NRZ3_PHYIT</name>
<dbReference type="InterPro" id="IPR004875">
    <property type="entry name" value="DDE_SF_endonuclease_dom"/>
</dbReference>
<dbReference type="eggNOG" id="ENOG502RGDB">
    <property type="taxonomic scope" value="Eukaryota"/>
</dbReference>
<evidence type="ECO:0000259" key="2">
    <source>
        <dbReference type="Pfam" id="PF03184"/>
    </source>
</evidence>
<feature type="region of interest" description="Disordered" evidence="1">
    <location>
        <begin position="320"/>
        <end position="359"/>
    </location>
</feature>
<evidence type="ECO:0000313" key="4">
    <source>
        <dbReference type="Proteomes" id="UP000006643"/>
    </source>
</evidence>
<sequence length="359" mass="39168">MAPTYTVDFKQATIAQVQAGSTVADIAAVTGVHERTIRKWLHALAEGKSLKAGWPGPKTLLPKVAEDHLYDWVEVGLLGGGERVGHGCPLAKLIIELKLDSSRVFNMDEMAFHKQLKSKKVVAVRGSSNVWNTGLQLIFTSQLSRVEVLLALYPYSEEVLAAAEHLNVMLVFLPLNTTHLLQPLDVAVFATLKSKIQTLLGEIVEEVENGYYNISKDDAIQVGSMAWRGARIDRKFKARFKACGLFPLSLVKMGARLNNFTRNGAPHYVLLATWLHMKALVEGEILTMPAPPSKGRGQKRKRVSVGGRLLTHEVLQEIEASTARSGAKGRKHGAKPCKKTTSMSPSAATGSDIVDSTVV</sequence>
<dbReference type="VEuPathDB" id="FungiDB:PITG_15885"/>
<dbReference type="EMBL" id="DS028156">
    <property type="protein sequence ID" value="EEY63534.1"/>
    <property type="molecule type" value="Genomic_DNA"/>
</dbReference>
<dbReference type="GeneID" id="9475677"/>
<dbReference type="Pfam" id="PF03184">
    <property type="entry name" value="DDE_1"/>
    <property type="match status" value="1"/>
</dbReference>
<dbReference type="SUPFAM" id="SSF46689">
    <property type="entry name" value="Homeodomain-like"/>
    <property type="match status" value="1"/>
</dbReference>
<dbReference type="AlphaFoldDB" id="D0NRZ3"/>
<dbReference type="GO" id="GO:0003676">
    <property type="term" value="F:nucleic acid binding"/>
    <property type="evidence" value="ECO:0007669"/>
    <property type="project" value="InterPro"/>
</dbReference>
<dbReference type="InParanoid" id="D0NRZ3"/>
<gene>
    <name evidence="3" type="ORF">PITG_15885</name>
</gene>
<dbReference type="InterPro" id="IPR009057">
    <property type="entry name" value="Homeodomain-like_sf"/>
</dbReference>
<feature type="domain" description="DDE-1" evidence="2">
    <location>
        <begin position="161"/>
        <end position="228"/>
    </location>
</feature>
<evidence type="ECO:0000256" key="1">
    <source>
        <dbReference type="SAM" id="MobiDB-lite"/>
    </source>
</evidence>
<organism evidence="3 4">
    <name type="scientific">Phytophthora infestans (strain T30-4)</name>
    <name type="common">Potato late blight agent</name>
    <dbReference type="NCBI Taxonomy" id="403677"/>
    <lineage>
        <taxon>Eukaryota</taxon>
        <taxon>Sar</taxon>
        <taxon>Stramenopiles</taxon>
        <taxon>Oomycota</taxon>
        <taxon>Peronosporomycetes</taxon>
        <taxon>Peronosporales</taxon>
        <taxon>Peronosporaceae</taxon>
        <taxon>Phytophthora</taxon>
    </lineage>
</organism>
<protein>
    <recommendedName>
        <fullName evidence="2">DDE-1 domain-containing protein</fullName>
    </recommendedName>
</protein>
<dbReference type="HOGENOM" id="CLU_870096_0_0_1"/>
<dbReference type="OrthoDB" id="124992at2759"/>
<dbReference type="Proteomes" id="UP000006643">
    <property type="component" value="Unassembled WGS sequence"/>
</dbReference>
<keyword evidence="4" id="KW-1185">Reference proteome</keyword>
<dbReference type="InterPro" id="IPR036388">
    <property type="entry name" value="WH-like_DNA-bd_sf"/>
</dbReference>
<feature type="compositionally biased region" description="Basic residues" evidence="1">
    <location>
        <begin position="327"/>
        <end position="338"/>
    </location>
</feature>
<feature type="compositionally biased region" description="Polar residues" evidence="1">
    <location>
        <begin position="339"/>
        <end position="349"/>
    </location>
</feature>
<accession>D0NRZ3</accession>
<dbReference type="RefSeq" id="XP_002898121.1">
    <property type="nucleotide sequence ID" value="XM_002898075.1"/>
</dbReference>
<evidence type="ECO:0000313" key="3">
    <source>
        <dbReference type="EMBL" id="EEY63534.1"/>
    </source>
</evidence>
<dbReference type="OMA" id="VAGMAWR"/>
<dbReference type="KEGG" id="pif:PITG_15885"/>
<dbReference type="Pfam" id="PF13384">
    <property type="entry name" value="HTH_23"/>
    <property type="match status" value="1"/>
</dbReference>